<feature type="chain" id="PRO_5046178936" evidence="1">
    <location>
        <begin position="26"/>
        <end position="438"/>
    </location>
</feature>
<dbReference type="Proteomes" id="UP001500731">
    <property type="component" value="Unassembled WGS sequence"/>
</dbReference>
<proteinExistence type="predicted"/>
<gene>
    <name evidence="2" type="ORF">GCM10023171_25610</name>
</gene>
<dbReference type="RefSeq" id="WP_345187559.1">
    <property type="nucleotide sequence ID" value="NZ_BAABGP010000018.1"/>
</dbReference>
<keyword evidence="3" id="KW-1185">Reference proteome</keyword>
<comment type="caution">
    <text evidence="2">The sequence shown here is derived from an EMBL/GenBank/DDBJ whole genome shotgun (WGS) entry which is preliminary data.</text>
</comment>
<dbReference type="Pfam" id="PF01547">
    <property type="entry name" value="SBP_bac_1"/>
    <property type="match status" value="1"/>
</dbReference>
<dbReference type="Gene3D" id="3.40.190.10">
    <property type="entry name" value="Periplasmic binding protein-like II"/>
    <property type="match status" value="2"/>
</dbReference>
<name>A0ABP8PJ86_9MICO</name>
<feature type="signal peptide" evidence="1">
    <location>
        <begin position="1"/>
        <end position="25"/>
    </location>
</feature>
<dbReference type="InterPro" id="IPR050490">
    <property type="entry name" value="Bact_solute-bd_prot1"/>
</dbReference>
<dbReference type="SUPFAM" id="SSF53850">
    <property type="entry name" value="Periplasmic binding protein-like II"/>
    <property type="match status" value="1"/>
</dbReference>
<dbReference type="EMBL" id="BAABGP010000018">
    <property type="protein sequence ID" value="GAA4487628.1"/>
    <property type="molecule type" value="Genomic_DNA"/>
</dbReference>
<evidence type="ECO:0000313" key="2">
    <source>
        <dbReference type="EMBL" id="GAA4487628.1"/>
    </source>
</evidence>
<accession>A0ABP8PJ86</accession>
<sequence length="438" mass="46562">MHSNKILRRGGIVAAVVTVGALALAGCSGGSTPAASTKPTLSGKATTITMTFWGGDARVQSTQKAIDAFEKKYPNITVKPQFTDWTGYWDQLATATAGGDMPDVVQMDELYLASYGNRGALYNLNNVNIDMSNVAAAARDTGKVDGTQYAEPIGVAVYAIVANKDLFDKYGVALPDDKTWTWDDYAKTAEELSQKSSGAIKGTDQVGGFDAGSVKYWARSDGGEVFDAKGKVVLDPKSLAKMWQYQLDLQKSGGMLSPSAITESFNAGISGNDLATNKVAMGVAYNTQLTALQKSSGQKLVLLQPPVPKNVHPNSYKPSMYWSISAKTKHPAEAAAFVDFLLNDQEAAKALLTERGVPANDKTRALIKDSLAPTDQAAIAYQEAVTPGKAPVVTPNGASTIETILQRYTQQVFAGQQKPLDAAKAFIAELQGEIDAAQ</sequence>
<dbReference type="PANTHER" id="PTHR43649:SF11">
    <property type="entry name" value="ABC TRANSPORTER SUBSTRATE-BINDING PROTEIN YESO-RELATED"/>
    <property type="match status" value="1"/>
</dbReference>
<evidence type="ECO:0000313" key="3">
    <source>
        <dbReference type="Proteomes" id="UP001500731"/>
    </source>
</evidence>
<dbReference type="InterPro" id="IPR006059">
    <property type="entry name" value="SBP"/>
</dbReference>
<evidence type="ECO:0000256" key="1">
    <source>
        <dbReference type="SAM" id="SignalP"/>
    </source>
</evidence>
<keyword evidence="1" id="KW-0732">Signal</keyword>
<reference evidence="3" key="1">
    <citation type="journal article" date="2019" name="Int. J. Syst. Evol. Microbiol.">
        <title>The Global Catalogue of Microorganisms (GCM) 10K type strain sequencing project: providing services to taxonomists for standard genome sequencing and annotation.</title>
        <authorList>
            <consortium name="The Broad Institute Genomics Platform"/>
            <consortium name="The Broad Institute Genome Sequencing Center for Infectious Disease"/>
            <person name="Wu L."/>
            <person name="Ma J."/>
        </authorList>
    </citation>
    <scope>NUCLEOTIDE SEQUENCE [LARGE SCALE GENOMIC DNA]</scope>
    <source>
        <strain evidence="3">JCM 17839</strain>
    </source>
</reference>
<dbReference type="CDD" id="cd13585">
    <property type="entry name" value="PBP2_TMBP_like"/>
    <property type="match status" value="1"/>
</dbReference>
<dbReference type="PROSITE" id="PS51257">
    <property type="entry name" value="PROKAR_LIPOPROTEIN"/>
    <property type="match status" value="1"/>
</dbReference>
<organism evidence="2 3">
    <name type="scientific">Microbacterium panaciterrae</name>
    <dbReference type="NCBI Taxonomy" id="985759"/>
    <lineage>
        <taxon>Bacteria</taxon>
        <taxon>Bacillati</taxon>
        <taxon>Actinomycetota</taxon>
        <taxon>Actinomycetes</taxon>
        <taxon>Micrococcales</taxon>
        <taxon>Microbacteriaceae</taxon>
        <taxon>Microbacterium</taxon>
    </lineage>
</organism>
<dbReference type="PANTHER" id="PTHR43649">
    <property type="entry name" value="ARABINOSE-BINDING PROTEIN-RELATED"/>
    <property type="match status" value="1"/>
</dbReference>
<protein>
    <submittedName>
        <fullName evidence="2">Extracellular solute-binding protein</fullName>
    </submittedName>
</protein>